<protein>
    <recommendedName>
        <fullName evidence="2">DUF6752 domain-containing protein</fullName>
    </recommendedName>
</protein>
<feature type="coiled-coil region" evidence="1">
    <location>
        <begin position="1"/>
        <end position="31"/>
    </location>
</feature>
<name>A0A3N0DP79_9ACTN</name>
<proteinExistence type="predicted"/>
<evidence type="ECO:0000313" key="3">
    <source>
        <dbReference type="EMBL" id="RNL77291.1"/>
    </source>
</evidence>
<evidence type="ECO:0000313" key="4">
    <source>
        <dbReference type="Proteomes" id="UP000277094"/>
    </source>
</evidence>
<keyword evidence="1" id="KW-0175">Coiled coil</keyword>
<dbReference type="OrthoDB" id="4951290at2"/>
<dbReference type="AlphaFoldDB" id="A0A3N0DP79"/>
<dbReference type="Pfam" id="PF20537">
    <property type="entry name" value="DUF6752"/>
    <property type="match status" value="1"/>
</dbReference>
<reference evidence="3 4" key="1">
    <citation type="submission" date="2018-11" db="EMBL/GenBank/DDBJ databases">
        <authorList>
            <person name="Li F."/>
        </authorList>
    </citation>
    <scope>NUCLEOTIDE SEQUENCE [LARGE SCALE GENOMIC DNA]</scope>
    <source>
        <strain evidence="3 4">KIS18-7</strain>
    </source>
</reference>
<evidence type="ECO:0000259" key="2">
    <source>
        <dbReference type="Pfam" id="PF20537"/>
    </source>
</evidence>
<dbReference type="RefSeq" id="WP_123235437.1">
    <property type="nucleotide sequence ID" value="NZ_RJSG01000005.1"/>
</dbReference>
<keyword evidence="4" id="KW-1185">Reference proteome</keyword>
<feature type="domain" description="DUF6752" evidence="2">
    <location>
        <begin position="11"/>
        <end position="64"/>
    </location>
</feature>
<dbReference type="Proteomes" id="UP000277094">
    <property type="component" value="Unassembled WGS sequence"/>
</dbReference>
<dbReference type="EMBL" id="RJSG01000005">
    <property type="protein sequence ID" value="RNL77291.1"/>
    <property type="molecule type" value="Genomic_DNA"/>
</dbReference>
<dbReference type="InterPro" id="IPR046640">
    <property type="entry name" value="DUF6752"/>
</dbReference>
<comment type="caution">
    <text evidence="3">The sequence shown here is derived from an EMBL/GenBank/DDBJ whole genome shotgun (WGS) entry which is preliminary data.</text>
</comment>
<gene>
    <name evidence="3" type="ORF">EFL95_17670</name>
</gene>
<evidence type="ECO:0000256" key="1">
    <source>
        <dbReference type="SAM" id="Coils"/>
    </source>
</evidence>
<accession>A0A3N0DP79</accession>
<organism evidence="3 4">
    <name type="scientific">Nocardioides marmorisolisilvae</name>
    <dbReference type="NCBI Taxonomy" id="1542737"/>
    <lineage>
        <taxon>Bacteria</taxon>
        <taxon>Bacillati</taxon>
        <taxon>Actinomycetota</taxon>
        <taxon>Actinomycetes</taxon>
        <taxon>Propionibacteriales</taxon>
        <taxon>Nocardioidaceae</taxon>
        <taxon>Nocardioides</taxon>
    </lineage>
</organism>
<sequence>MKRKSARIAELEAQVAELMESVEENRRLNERLADVLDVITELLVPVAGRDDPRVDAALEKLEKSKKRVTRKR</sequence>